<dbReference type="Proteomes" id="UP001231189">
    <property type="component" value="Unassembled WGS sequence"/>
</dbReference>
<evidence type="ECO:0000313" key="2">
    <source>
        <dbReference type="EMBL" id="KAK1662602.1"/>
    </source>
</evidence>
<dbReference type="EMBL" id="JAUUTY010000003">
    <property type="protein sequence ID" value="KAK1662602.1"/>
    <property type="molecule type" value="Genomic_DNA"/>
</dbReference>
<keyword evidence="1" id="KW-0472">Membrane</keyword>
<sequence length="117" mass="12983">MADSSSTDASAFVIFLAVFIAVFFFAALLRHLCGARSTEVQEHEHERALISSGYSPGLRAYRCRTRPPAATMELRVGPLVWVFRRADAWRGASFSVCRSDNDVEDGESAILYNHVTV</sequence>
<dbReference type="AlphaFoldDB" id="A0AAD8WHB0"/>
<evidence type="ECO:0000256" key="1">
    <source>
        <dbReference type="SAM" id="Phobius"/>
    </source>
</evidence>
<comment type="caution">
    <text evidence="2">The sequence shown here is derived from an EMBL/GenBank/DDBJ whole genome shotgun (WGS) entry which is preliminary data.</text>
</comment>
<gene>
    <name evidence="2" type="ORF">QYE76_050761</name>
</gene>
<organism evidence="2 3">
    <name type="scientific">Lolium multiflorum</name>
    <name type="common">Italian ryegrass</name>
    <name type="synonym">Lolium perenne subsp. multiflorum</name>
    <dbReference type="NCBI Taxonomy" id="4521"/>
    <lineage>
        <taxon>Eukaryota</taxon>
        <taxon>Viridiplantae</taxon>
        <taxon>Streptophyta</taxon>
        <taxon>Embryophyta</taxon>
        <taxon>Tracheophyta</taxon>
        <taxon>Spermatophyta</taxon>
        <taxon>Magnoliopsida</taxon>
        <taxon>Liliopsida</taxon>
        <taxon>Poales</taxon>
        <taxon>Poaceae</taxon>
        <taxon>BOP clade</taxon>
        <taxon>Pooideae</taxon>
        <taxon>Poodae</taxon>
        <taxon>Poeae</taxon>
        <taxon>Poeae Chloroplast Group 2 (Poeae type)</taxon>
        <taxon>Loliodinae</taxon>
        <taxon>Loliinae</taxon>
        <taxon>Lolium</taxon>
    </lineage>
</organism>
<protein>
    <submittedName>
        <fullName evidence="2">Uncharacterized protein</fullName>
    </submittedName>
</protein>
<accession>A0AAD8WHB0</accession>
<feature type="transmembrane region" description="Helical" evidence="1">
    <location>
        <begin position="12"/>
        <end position="29"/>
    </location>
</feature>
<keyword evidence="3" id="KW-1185">Reference proteome</keyword>
<proteinExistence type="predicted"/>
<keyword evidence="1" id="KW-1133">Transmembrane helix</keyword>
<reference evidence="2" key="1">
    <citation type="submission" date="2023-07" db="EMBL/GenBank/DDBJ databases">
        <title>A chromosome-level genome assembly of Lolium multiflorum.</title>
        <authorList>
            <person name="Chen Y."/>
            <person name="Copetti D."/>
            <person name="Kolliker R."/>
            <person name="Studer B."/>
        </authorList>
    </citation>
    <scope>NUCLEOTIDE SEQUENCE</scope>
    <source>
        <strain evidence="2">02402/16</strain>
        <tissue evidence="2">Leaf</tissue>
    </source>
</reference>
<evidence type="ECO:0000313" key="3">
    <source>
        <dbReference type="Proteomes" id="UP001231189"/>
    </source>
</evidence>
<keyword evidence="1" id="KW-0812">Transmembrane</keyword>
<name>A0AAD8WHB0_LOLMU</name>